<dbReference type="InterPro" id="IPR050450">
    <property type="entry name" value="COX15/CtaA_HemeA_synthase"/>
</dbReference>
<dbReference type="AlphaFoldDB" id="K6WG24"/>
<feature type="region of interest" description="Disordered" evidence="12">
    <location>
        <begin position="1"/>
        <end position="20"/>
    </location>
</feature>
<comment type="caution">
    <text evidence="14">The sequence shown here is derived from an EMBL/GenBank/DDBJ whole genome shotgun (WGS) entry which is preliminary data.</text>
</comment>
<evidence type="ECO:0000256" key="13">
    <source>
        <dbReference type="SAM" id="Phobius"/>
    </source>
</evidence>
<evidence type="ECO:0008006" key="16">
    <source>
        <dbReference type="Google" id="ProtNLM"/>
    </source>
</evidence>
<dbReference type="EMBL" id="BAHD01000114">
    <property type="protein sequence ID" value="GAB98230.1"/>
    <property type="molecule type" value="Genomic_DNA"/>
</dbReference>
<gene>
    <name evidence="14" type="ORF">KILIM_114_00050</name>
</gene>
<dbReference type="PANTHER" id="PTHR35457:SF1">
    <property type="entry name" value="HEME A SYNTHASE"/>
    <property type="match status" value="1"/>
</dbReference>
<feature type="transmembrane region" description="Helical" evidence="13">
    <location>
        <begin position="261"/>
        <end position="280"/>
    </location>
</feature>
<feature type="transmembrane region" description="Helical" evidence="13">
    <location>
        <begin position="115"/>
        <end position="135"/>
    </location>
</feature>
<keyword evidence="15" id="KW-1185">Reference proteome</keyword>
<accession>K6WG24</accession>
<dbReference type="InterPro" id="IPR003780">
    <property type="entry name" value="COX15/CtaA_fam"/>
</dbReference>
<dbReference type="Pfam" id="PF02628">
    <property type="entry name" value="COX15-CtaA"/>
    <property type="match status" value="1"/>
</dbReference>
<organism evidence="14 15">
    <name type="scientific">Kineosphaera limosa NBRC 100340</name>
    <dbReference type="NCBI Taxonomy" id="1184609"/>
    <lineage>
        <taxon>Bacteria</taxon>
        <taxon>Bacillati</taxon>
        <taxon>Actinomycetota</taxon>
        <taxon>Actinomycetes</taxon>
        <taxon>Micrococcales</taxon>
        <taxon>Dermatophilaceae</taxon>
        <taxon>Kineosphaera</taxon>
    </lineage>
</organism>
<evidence type="ECO:0000313" key="14">
    <source>
        <dbReference type="EMBL" id="GAB98230.1"/>
    </source>
</evidence>
<dbReference type="RefSeq" id="WP_006594762.1">
    <property type="nucleotide sequence ID" value="NZ_BAHD01000114.1"/>
</dbReference>
<keyword evidence="7" id="KW-0408">Iron</keyword>
<evidence type="ECO:0000256" key="2">
    <source>
        <dbReference type="ARBA" id="ARBA00022475"/>
    </source>
</evidence>
<dbReference type="OrthoDB" id="5241540at2"/>
<evidence type="ECO:0000256" key="6">
    <source>
        <dbReference type="ARBA" id="ARBA00023002"/>
    </source>
</evidence>
<keyword evidence="4" id="KW-0479">Metal-binding</keyword>
<keyword evidence="3 13" id="KW-0812">Transmembrane</keyword>
<dbReference type="GO" id="GO:0046872">
    <property type="term" value="F:metal ion binding"/>
    <property type="evidence" value="ECO:0007669"/>
    <property type="project" value="UniProtKB-KW"/>
</dbReference>
<protein>
    <recommendedName>
        <fullName evidence="16">Cytochrome oxidase assembly protein</fullName>
    </recommendedName>
</protein>
<evidence type="ECO:0000256" key="12">
    <source>
        <dbReference type="SAM" id="MobiDB-lite"/>
    </source>
</evidence>
<feature type="transmembrane region" description="Helical" evidence="13">
    <location>
        <begin position="33"/>
        <end position="53"/>
    </location>
</feature>
<evidence type="ECO:0000256" key="4">
    <source>
        <dbReference type="ARBA" id="ARBA00022723"/>
    </source>
</evidence>
<feature type="transmembrane region" description="Helical" evidence="13">
    <location>
        <begin position="147"/>
        <end position="164"/>
    </location>
</feature>
<feature type="transmembrane region" description="Helical" evidence="13">
    <location>
        <begin position="230"/>
        <end position="249"/>
    </location>
</feature>
<evidence type="ECO:0000256" key="11">
    <source>
        <dbReference type="ARBA" id="ARBA00023444"/>
    </source>
</evidence>
<evidence type="ECO:0000256" key="7">
    <source>
        <dbReference type="ARBA" id="ARBA00023004"/>
    </source>
</evidence>
<keyword evidence="6" id="KW-0560">Oxidoreductase</keyword>
<dbReference type="Proteomes" id="UP000008366">
    <property type="component" value="Unassembled WGS sequence"/>
</dbReference>
<dbReference type="GO" id="GO:0016020">
    <property type="term" value="C:membrane"/>
    <property type="evidence" value="ECO:0007669"/>
    <property type="project" value="UniProtKB-SubCell"/>
</dbReference>
<comment type="pathway">
    <text evidence="11">Porphyrin-containing compound metabolism.</text>
</comment>
<name>K6WG24_9MICO</name>
<evidence type="ECO:0000256" key="9">
    <source>
        <dbReference type="ARBA" id="ARBA00023136"/>
    </source>
</evidence>
<evidence type="ECO:0000313" key="15">
    <source>
        <dbReference type="Proteomes" id="UP000008366"/>
    </source>
</evidence>
<dbReference type="GO" id="GO:0006784">
    <property type="term" value="P:heme A biosynthetic process"/>
    <property type="evidence" value="ECO:0007669"/>
    <property type="project" value="InterPro"/>
</dbReference>
<evidence type="ECO:0000256" key="10">
    <source>
        <dbReference type="ARBA" id="ARBA00023157"/>
    </source>
</evidence>
<keyword evidence="8" id="KW-0350">Heme biosynthesis</keyword>
<proteinExistence type="predicted"/>
<reference evidence="14 15" key="1">
    <citation type="submission" date="2012-08" db="EMBL/GenBank/DDBJ databases">
        <title>Whole genome shotgun sequence of Kineosphaera limosa NBRC 100340.</title>
        <authorList>
            <person name="Yoshida I."/>
            <person name="Isaki S."/>
            <person name="Hosoyama A."/>
            <person name="Tsuchikane K."/>
            <person name="Katsumata H."/>
            <person name="Ando Y."/>
            <person name="Ohji S."/>
            <person name="Hamada M."/>
            <person name="Tamura T."/>
            <person name="Yamazoe A."/>
            <person name="Yamazaki S."/>
            <person name="Fujita N."/>
        </authorList>
    </citation>
    <scope>NUCLEOTIDE SEQUENCE [LARGE SCALE GENOMIC DNA]</scope>
    <source>
        <strain evidence="14 15">NBRC 100340</strain>
    </source>
</reference>
<dbReference type="GO" id="GO:0016491">
    <property type="term" value="F:oxidoreductase activity"/>
    <property type="evidence" value="ECO:0007669"/>
    <property type="project" value="UniProtKB-KW"/>
</dbReference>
<evidence type="ECO:0000256" key="5">
    <source>
        <dbReference type="ARBA" id="ARBA00022989"/>
    </source>
</evidence>
<evidence type="ECO:0000256" key="1">
    <source>
        <dbReference type="ARBA" id="ARBA00004141"/>
    </source>
</evidence>
<keyword evidence="2" id="KW-1003">Cell membrane</keyword>
<evidence type="ECO:0000256" key="3">
    <source>
        <dbReference type="ARBA" id="ARBA00022692"/>
    </source>
</evidence>
<comment type="subcellular location">
    <subcellularLocation>
        <location evidence="1">Membrane</location>
        <topology evidence="1">Multi-pass membrane protein</topology>
    </subcellularLocation>
</comment>
<dbReference type="PANTHER" id="PTHR35457">
    <property type="entry name" value="HEME A SYNTHASE"/>
    <property type="match status" value="1"/>
</dbReference>
<dbReference type="eggNOG" id="COG1612">
    <property type="taxonomic scope" value="Bacteria"/>
</dbReference>
<feature type="transmembrane region" description="Helical" evidence="13">
    <location>
        <begin position="185"/>
        <end position="210"/>
    </location>
</feature>
<feature type="transmembrane region" description="Helical" evidence="13">
    <location>
        <begin position="286"/>
        <end position="307"/>
    </location>
</feature>
<evidence type="ECO:0000256" key="8">
    <source>
        <dbReference type="ARBA" id="ARBA00023133"/>
    </source>
</evidence>
<keyword evidence="9 13" id="KW-0472">Membrane</keyword>
<sequence length="313" mass="32844">MSAQQPAGGTVIDQNDVGDRSGPARHLPGLHRLAWASMLANGLLIVTGGLVRLTGSGLGCPTWPRCTDASWTSTSEMGIHGAIEFGNRTLTFVLVAVATATLVWGWRVRREYPRLFALTVVLWLGIPLQAVIGGITVRTQLNPSIVGIHYLISAGLVVLAMLLVERTARAIAGRPLLTAATPTRVGLGLLAGATAALLYLGTLLTGAGPHSGDSGEIARHELNIEAMAKAHAWVAIATTLLIVVCLVLVRREAQRRPAMGRLTILLAVMLAQGALGYYQYFAGVPVLPVAIHLFGSAVIAALVAGSIERGLRG</sequence>
<keyword evidence="10" id="KW-1015">Disulfide bond</keyword>
<dbReference type="STRING" id="1184609.KILIM_114_00050"/>
<feature type="transmembrane region" description="Helical" evidence="13">
    <location>
        <begin position="90"/>
        <end position="108"/>
    </location>
</feature>
<keyword evidence="5 13" id="KW-1133">Transmembrane helix</keyword>